<dbReference type="PANTHER" id="PTHR14324:SF3">
    <property type="entry name" value="CONDENSIN-2 COMPLEX SUBUNIT H2"/>
    <property type="match status" value="1"/>
</dbReference>
<dbReference type="Pfam" id="PF16858">
    <property type="entry name" value="CNDH2_C"/>
    <property type="match status" value="1"/>
</dbReference>
<dbReference type="GO" id="GO:0051306">
    <property type="term" value="P:mitotic sister chromatid separation"/>
    <property type="evidence" value="ECO:0007669"/>
    <property type="project" value="TreeGrafter"/>
</dbReference>
<reference evidence="2" key="1">
    <citation type="submission" date="2016-10" db="EMBL/GenBank/DDBJ databases">
        <authorList>
            <person name="Benchimol M."/>
            <person name="Almeida L.G."/>
            <person name="Vasconcelos A.T."/>
            <person name="Perreira-Neves A."/>
            <person name="Rosa I.A."/>
            <person name="Tasca T."/>
            <person name="Bogo M.R."/>
            <person name="de Souza W."/>
        </authorList>
    </citation>
    <scope>NUCLEOTIDE SEQUENCE [LARGE SCALE GENOMIC DNA]</scope>
    <source>
        <strain evidence="2">K</strain>
    </source>
</reference>
<dbReference type="VEuPathDB" id="TrichDB:TRFO_29716"/>
<dbReference type="InterPro" id="IPR031737">
    <property type="entry name" value="CNDH2_C"/>
</dbReference>
<dbReference type="RefSeq" id="XP_068356145.1">
    <property type="nucleotide sequence ID" value="XM_068506938.1"/>
</dbReference>
<dbReference type="GO" id="GO:0003682">
    <property type="term" value="F:chromatin binding"/>
    <property type="evidence" value="ECO:0007669"/>
    <property type="project" value="TreeGrafter"/>
</dbReference>
<gene>
    <name evidence="2" type="ORF">TRFO_29716</name>
</gene>
<dbReference type="GO" id="GO:0000796">
    <property type="term" value="C:condensin complex"/>
    <property type="evidence" value="ECO:0007669"/>
    <property type="project" value="TreeGrafter"/>
</dbReference>
<evidence type="ECO:0000313" key="2">
    <source>
        <dbReference type="EMBL" id="OHT03009.1"/>
    </source>
</evidence>
<dbReference type="InterPro" id="IPR023093">
    <property type="entry name" value="ScpA-like_C"/>
</dbReference>
<organism evidence="2 3">
    <name type="scientific">Tritrichomonas foetus</name>
    <dbReference type="NCBI Taxonomy" id="1144522"/>
    <lineage>
        <taxon>Eukaryota</taxon>
        <taxon>Metamonada</taxon>
        <taxon>Parabasalia</taxon>
        <taxon>Tritrichomonadida</taxon>
        <taxon>Tritrichomonadidae</taxon>
        <taxon>Tritrichomonas</taxon>
    </lineage>
</organism>
<keyword evidence="3" id="KW-1185">Reference proteome</keyword>
<dbReference type="Proteomes" id="UP000179807">
    <property type="component" value="Unassembled WGS sequence"/>
</dbReference>
<dbReference type="InterPro" id="IPR031739">
    <property type="entry name" value="Ncaph2"/>
</dbReference>
<proteinExistence type="predicted"/>
<name>A0A1J4JV39_9EUKA</name>
<feature type="domain" description="Condensin-2 complex subunit H2 C-terminal" evidence="1">
    <location>
        <begin position="28"/>
        <end position="122"/>
    </location>
</feature>
<dbReference type="GO" id="GO:0010032">
    <property type="term" value="P:meiotic chromosome condensation"/>
    <property type="evidence" value="ECO:0007669"/>
    <property type="project" value="TreeGrafter"/>
</dbReference>
<dbReference type="EMBL" id="MLAK01000844">
    <property type="protein sequence ID" value="OHT03009.1"/>
    <property type="molecule type" value="Genomic_DNA"/>
</dbReference>
<dbReference type="OrthoDB" id="10038475at2759"/>
<dbReference type="Gene3D" id="1.10.10.580">
    <property type="entry name" value="Structural maintenance of chromosome 1. Chain E"/>
    <property type="match status" value="1"/>
</dbReference>
<protein>
    <recommendedName>
        <fullName evidence="1">Condensin-2 complex subunit H2 C-terminal domain-containing protein</fullName>
    </recommendedName>
</protein>
<evidence type="ECO:0000259" key="1">
    <source>
        <dbReference type="Pfam" id="PF16858"/>
    </source>
</evidence>
<dbReference type="AlphaFoldDB" id="A0A1J4JV39"/>
<accession>A0A1J4JV39</accession>
<evidence type="ECO:0000313" key="3">
    <source>
        <dbReference type="Proteomes" id="UP000179807"/>
    </source>
</evidence>
<dbReference type="PANTHER" id="PTHR14324">
    <property type="entry name" value="CONDENSIN-2 COMPLEX SUBUNIT H2"/>
    <property type="match status" value="1"/>
</dbReference>
<comment type="caution">
    <text evidence="2">The sequence shown here is derived from an EMBL/GenBank/DDBJ whole genome shotgun (WGS) entry which is preliminary data.</text>
</comment>
<dbReference type="GeneID" id="94841642"/>
<dbReference type="GO" id="GO:0005634">
    <property type="term" value="C:nucleus"/>
    <property type="evidence" value="ECO:0007669"/>
    <property type="project" value="TreeGrafter"/>
</dbReference>
<sequence>MPFHTIDVDGELIAFYNNIQNDESYLMIEKMVGSGEKRVIKTEENIKLSEWEKFVWPKLAEEQKKKEYKIEEFENWVIYNIESKGGSMTFQSLVSNIQQHEVSRAFLAVLDLANKEKIILPDEAYQGTDFNLIIPHQH</sequence>